<dbReference type="InterPro" id="IPR008807">
    <property type="entry name" value="ROS_MUCR"/>
</dbReference>
<dbReference type="HOGENOM" id="CLU_106247_0_0_5"/>
<comment type="similarity">
    <text evidence="1">Belongs to the ros/MucR family.</text>
</comment>
<organism evidence="2 3">
    <name type="scientific">Methylobacterium oryzae CBMB20</name>
    <dbReference type="NCBI Taxonomy" id="693986"/>
    <lineage>
        <taxon>Bacteria</taxon>
        <taxon>Pseudomonadati</taxon>
        <taxon>Pseudomonadota</taxon>
        <taxon>Alphaproteobacteria</taxon>
        <taxon>Hyphomicrobiales</taxon>
        <taxon>Methylobacteriaceae</taxon>
        <taxon>Methylobacterium</taxon>
    </lineage>
</organism>
<keyword evidence="3" id="KW-1185">Reference proteome</keyword>
<dbReference type="Gene3D" id="1.10.10.1550">
    <property type="entry name" value="ROS/MUCR transcriptional regulator protein"/>
    <property type="match status" value="1"/>
</dbReference>
<dbReference type="EMBL" id="CP003811">
    <property type="protein sequence ID" value="AIQ91648.1"/>
    <property type="molecule type" value="Genomic_DNA"/>
</dbReference>
<evidence type="ECO:0000313" key="2">
    <source>
        <dbReference type="EMBL" id="AIQ91648.1"/>
    </source>
</evidence>
<dbReference type="RefSeq" id="WP_043346732.1">
    <property type="nucleotide sequence ID" value="NZ_CP003811.1"/>
</dbReference>
<dbReference type="eggNOG" id="COG4957">
    <property type="taxonomic scope" value="Bacteria"/>
</dbReference>
<name>A0A089P0R4_9HYPH</name>
<proteinExistence type="inferred from homology"/>
<dbReference type="GO" id="GO:0008270">
    <property type="term" value="F:zinc ion binding"/>
    <property type="evidence" value="ECO:0007669"/>
    <property type="project" value="InterPro"/>
</dbReference>
<dbReference type="KEGG" id="mor:MOC_3893"/>
<evidence type="ECO:0000256" key="1">
    <source>
        <dbReference type="ARBA" id="ARBA00007031"/>
    </source>
</evidence>
<dbReference type="GO" id="GO:0006355">
    <property type="term" value="P:regulation of DNA-templated transcription"/>
    <property type="evidence" value="ECO:0007669"/>
    <property type="project" value="InterPro"/>
</dbReference>
<dbReference type="Proteomes" id="UP000029492">
    <property type="component" value="Chromosome"/>
</dbReference>
<gene>
    <name evidence="2" type="ORF">MOC_3893</name>
</gene>
<dbReference type="AlphaFoldDB" id="A0A089P0R4"/>
<dbReference type="InterPro" id="IPR041920">
    <property type="entry name" value="ROS/MUCR_sf"/>
</dbReference>
<accession>A0A089P0R4</accession>
<evidence type="ECO:0000313" key="3">
    <source>
        <dbReference type="Proteomes" id="UP000029492"/>
    </source>
</evidence>
<dbReference type="GO" id="GO:0003677">
    <property type="term" value="F:DNA binding"/>
    <property type="evidence" value="ECO:0007669"/>
    <property type="project" value="InterPro"/>
</dbReference>
<dbReference type="STRING" id="693986.MOC_3893"/>
<sequence>MPTTSPSVELAAKILSAYVTRNSVPAGTLPDLLSEVHRSITALDQPVEPQVKRPTEAQIRASIRPDTLISFEDGKPYKALRRHLTMRGLTPEAYRAKWGLPVDYPLVSAVYSARRSTISRQIGQGQRLRMQQAAE</sequence>
<protein>
    <submittedName>
        <fullName evidence="2">MucR family transcriptional regulator</fullName>
    </submittedName>
</protein>
<reference evidence="2 3" key="1">
    <citation type="journal article" date="2014" name="PLoS ONE">
        <title>Genome Information of Methylobacterium oryzae, a Plant-Probiotic Methylotroph in the Phyllosphere.</title>
        <authorList>
            <person name="Kwak M.J."/>
            <person name="Jeong H."/>
            <person name="Madhaiyan M."/>
            <person name="Lee Y."/>
            <person name="Sa T.M."/>
            <person name="Oh T.K."/>
            <person name="Kim J.F."/>
        </authorList>
    </citation>
    <scope>NUCLEOTIDE SEQUENCE [LARGE SCALE GENOMIC DNA]</scope>
    <source>
        <strain evidence="2 3">CBMB20</strain>
    </source>
</reference>
<dbReference type="Pfam" id="PF05443">
    <property type="entry name" value="ROS_MUCR"/>
    <property type="match status" value="1"/>
</dbReference>